<gene>
    <name evidence="1" type="ORF">B9Z65_2505</name>
</gene>
<reference evidence="1 2" key="1">
    <citation type="submission" date="2017-05" db="EMBL/GenBank/DDBJ databases">
        <title>Draft genome sequence of Elsinoe australis.</title>
        <authorList>
            <person name="Cheng Q."/>
        </authorList>
    </citation>
    <scope>NUCLEOTIDE SEQUENCE [LARGE SCALE GENOMIC DNA]</scope>
    <source>
        <strain evidence="1 2">NL1</strain>
    </source>
</reference>
<dbReference type="InterPro" id="IPR014710">
    <property type="entry name" value="RmlC-like_jellyroll"/>
</dbReference>
<dbReference type="STRING" id="40998.A0A2P7ZAZ8"/>
<evidence type="ECO:0008006" key="3">
    <source>
        <dbReference type="Google" id="ProtNLM"/>
    </source>
</evidence>
<dbReference type="SUPFAM" id="SSF51182">
    <property type="entry name" value="RmlC-like cupins"/>
    <property type="match status" value="1"/>
</dbReference>
<dbReference type="OrthoDB" id="9976870at2759"/>
<dbReference type="EMBL" id="NHZQ01000251">
    <property type="protein sequence ID" value="PSK45365.1"/>
    <property type="molecule type" value="Genomic_DNA"/>
</dbReference>
<sequence>MHPDAILQADEHVLFGPFSTFDGAFIVEIIQPGKKRNASTIVRATYKAGHAINRKGKDADHAPPLHLHMMQSETFHVLSGKIGVTHGYELKDTILTAADQPFEITPYMPHRPWPVPDCKEDTTILMIATPENVPNPIDGLFFRDIFLYGADCHVGKEKFDPLQVLLMQHVTDSAPVMLPGAWYLGSARWWIPLRLQGLAAWIAGSLGYSPRLAKYDKAN</sequence>
<dbReference type="Proteomes" id="UP000243723">
    <property type="component" value="Unassembled WGS sequence"/>
</dbReference>
<dbReference type="Gene3D" id="2.60.120.10">
    <property type="entry name" value="Jelly Rolls"/>
    <property type="match status" value="1"/>
</dbReference>
<keyword evidence="2" id="KW-1185">Reference proteome</keyword>
<protein>
    <recommendedName>
        <fullName evidence="3">Cupin 2 conserved barrel domain-containing protein</fullName>
    </recommendedName>
</protein>
<evidence type="ECO:0000313" key="2">
    <source>
        <dbReference type="Proteomes" id="UP000243723"/>
    </source>
</evidence>
<dbReference type="InterPro" id="IPR011051">
    <property type="entry name" value="RmlC_Cupin_sf"/>
</dbReference>
<accession>A0A2P7ZAZ8</accession>
<evidence type="ECO:0000313" key="1">
    <source>
        <dbReference type="EMBL" id="PSK45365.1"/>
    </source>
</evidence>
<organism evidence="1 2">
    <name type="scientific">Elsinoe australis</name>
    <dbReference type="NCBI Taxonomy" id="40998"/>
    <lineage>
        <taxon>Eukaryota</taxon>
        <taxon>Fungi</taxon>
        <taxon>Dikarya</taxon>
        <taxon>Ascomycota</taxon>
        <taxon>Pezizomycotina</taxon>
        <taxon>Dothideomycetes</taxon>
        <taxon>Dothideomycetidae</taxon>
        <taxon>Myriangiales</taxon>
        <taxon>Elsinoaceae</taxon>
        <taxon>Elsinoe</taxon>
    </lineage>
</organism>
<comment type="caution">
    <text evidence="1">The sequence shown here is derived from an EMBL/GenBank/DDBJ whole genome shotgun (WGS) entry which is preliminary data.</text>
</comment>
<name>A0A2P7ZAZ8_9PEZI</name>
<proteinExistence type="predicted"/>
<dbReference type="AlphaFoldDB" id="A0A2P7ZAZ8"/>